<name>A0ACD3RA33_LARCR</name>
<gene>
    <name evidence="1" type="ORF">E3U43_013709</name>
</gene>
<accession>A0ACD3RA33</accession>
<comment type="caution">
    <text evidence="1">The sequence shown here is derived from an EMBL/GenBank/DDBJ whole genome shotgun (WGS) entry which is preliminary data.</text>
</comment>
<feature type="non-terminal residue" evidence="1">
    <location>
        <position position="282"/>
    </location>
</feature>
<dbReference type="EMBL" id="CM011681">
    <property type="protein sequence ID" value="TMS16416.1"/>
    <property type="molecule type" value="Genomic_DNA"/>
</dbReference>
<proteinExistence type="predicted"/>
<sequence length="282" mass="32609">MQRMTIWLHLLLLLFHPLTQVHPEEVDKVPVEVIVDSSPCSTTCGLGIKTQTMCFLKDGETAMEEDARSKDGAELSKECRVRKVKCQESWQCGLRTMTVTSGQRVEMDCVEEIMEAMGKFSWRVSWRYARGIISSDDTLFTRRDAPLLDRVVLDPVTEEDAGTYRCDVQDASFRRVKRVYWGIHVLPDGFLNLDYESSLAQWNSTGNQTVPDQHVRRKRWIYAVLITYSITCVIALVILVVYWREKRRVQTSRDIQWSELIQAVPQLMRDGRKTALSRTTLK</sequence>
<organism evidence="1 2">
    <name type="scientific">Larimichthys crocea</name>
    <name type="common">Large yellow croaker</name>
    <name type="synonym">Pseudosciaena crocea</name>
    <dbReference type="NCBI Taxonomy" id="215358"/>
    <lineage>
        <taxon>Eukaryota</taxon>
        <taxon>Metazoa</taxon>
        <taxon>Chordata</taxon>
        <taxon>Craniata</taxon>
        <taxon>Vertebrata</taxon>
        <taxon>Euteleostomi</taxon>
        <taxon>Actinopterygii</taxon>
        <taxon>Neopterygii</taxon>
        <taxon>Teleostei</taxon>
        <taxon>Neoteleostei</taxon>
        <taxon>Acanthomorphata</taxon>
        <taxon>Eupercaria</taxon>
        <taxon>Sciaenidae</taxon>
        <taxon>Larimichthys</taxon>
    </lineage>
</organism>
<evidence type="ECO:0000313" key="2">
    <source>
        <dbReference type="Proteomes" id="UP000793456"/>
    </source>
</evidence>
<evidence type="ECO:0000313" key="1">
    <source>
        <dbReference type="EMBL" id="TMS16416.1"/>
    </source>
</evidence>
<protein>
    <submittedName>
        <fullName evidence="1">Uncharacterized protein</fullName>
    </submittedName>
</protein>
<keyword evidence="2" id="KW-1185">Reference proteome</keyword>
<dbReference type="Proteomes" id="UP000793456">
    <property type="component" value="Chromosome VIII"/>
</dbReference>
<reference evidence="1" key="1">
    <citation type="submission" date="2018-11" db="EMBL/GenBank/DDBJ databases">
        <title>The sequence and de novo assembly of Larimichthys crocea genome using PacBio and Hi-C technologies.</title>
        <authorList>
            <person name="Xu P."/>
            <person name="Chen B."/>
            <person name="Zhou Z."/>
            <person name="Ke Q."/>
            <person name="Wu Y."/>
            <person name="Bai H."/>
            <person name="Pu F."/>
        </authorList>
    </citation>
    <scope>NUCLEOTIDE SEQUENCE</scope>
    <source>
        <tissue evidence="1">Muscle</tissue>
    </source>
</reference>